<name>A0A914D2T7_9BILA</name>
<sequence>MNESEFLSTTSTSTTPLPLIDNSAFQAMFPYGEESPLRKLFQIPESQKLYKQANLTAATTTTTTTTVASTRATILTPPAPITLPTLFPLMLENSFKKLFQLPQTLVKSDKVPKLMGSPTWRISHSPPVSWTYCSPSCGSGDQAVDEETALDNALNDVILAVNSACQALKLAPLNDDKVHIKYKPSSILLEEFGDFYDRYNYRYRVVRNAIRYRVKKDKPGVVEEYADEIEISFQANYMFTKAVWKSFATEMTSYLTKEKYMYVRSQPEMISHSVNNATFLLFL</sequence>
<dbReference type="Proteomes" id="UP000887540">
    <property type="component" value="Unplaced"/>
</dbReference>
<accession>A0A914D2T7</accession>
<dbReference type="AlphaFoldDB" id="A0A914D2T7"/>
<evidence type="ECO:0000313" key="1">
    <source>
        <dbReference type="Proteomes" id="UP000887540"/>
    </source>
</evidence>
<reference evidence="2" key="1">
    <citation type="submission" date="2022-11" db="UniProtKB">
        <authorList>
            <consortium name="WormBaseParasite"/>
        </authorList>
    </citation>
    <scope>IDENTIFICATION</scope>
</reference>
<evidence type="ECO:0000313" key="2">
    <source>
        <dbReference type="WBParaSite" id="ACRNAN_scaffold1757.g17669.t1"/>
    </source>
</evidence>
<dbReference type="WBParaSite" id="ACRNAN_scaffold1757.g17669.t1">
    <property type="protein sequence ID" value="ACRNAN_scaffold1757.g17669.t1"/>
    <property type="gene ID" value="ACRNAN_scaffold1757.g17669"/>
</dbReference>
<organism evidence="1 2">
    <name type="scientific">Acrobeloides nanus</name>
    <dbReference type="NCBI Taxonomy" id="290746"/>
    <lineage>
        <taxon>Eukaryota</taxon>
        <taxon>Metazoa</taxon>
        <taxon>Ecdysozoa</taxon>
        <taxon>Nematoda</taxon>
        <taxon>Chromadorea</taxon>
        <taxon>Rhabditida</taxon>
        <taxon>Tylenchina</taxon>
        <taxon>Cephalobomorpha</taxon>
        <taxon>Cephaloboidea</taxon>
        <taxon>Cephalobidae</taxon>
        <taxon>Acrobeloides</taxon>
    </lineage>
</organism>
<protein>
    <submittedName>
        <fullName evidence="2">Uncharacterized protein</fullName>
    </submittedName>
</protein>
<proteinExistence type="predicted"/>
<keyword evidence="1" id="KW-1185">Reference proteome</keyword>